<dbReference type="GO" id="GO:0005737">
    <property type="term" value="C:cytoplasm"/>
    <property type="evidence" value="ECO:0007669"/>
    <property type="project" value="InterPro"/>
</dbReference>
<dbReference type="GO" id="GO:0009264">
    <property type="term" value="P:deoxyribonucleotide catabolic process"/>
    <property type="evidence" value="ECO:0007669"/>
    <property type="project" value="UniProtKB-UniRule"/>
</dbReference>
<accession>A0A940DJB4</accession>
<proteinExistence type="inferred from homology"/>
<evidence type="ECO:0000256" key="7">
    <source>
        <dbReference type="NCBIfam" id="TIGR00126"/>
    </source>
</evidence>
<dbReference type="NCBIfam" id="TIGR00126">
    <property type="entry name" value="deoC"/>
    <property type="match status" value="1"/>
</dbReference>
<reference evidence="8" key="1">
    <citation type="submission" date="2020-10" db="EMBL/GenBank/DDBJ databases">
        <authorList>
            <person name="Gilroy R."/>
        </authorList>
    </citation>
    <scope>NUCLEOTIDE SEQUENCE</scope>
    <source>
        <strain evidence="8">3924</strain>
    </source>
</reference>
<dbReference type="AlphaFoldDB" id="A0A940DJB4"/>
<dbReference type="GO" id="GO:0016052">
    <property type="term" value="P:carbohydrate catabolic process"/>
    <property type="evidence" value="ECO:0007669"/>
    <property type="project" value="TreeGrafter"/>
</dbReference>
<evidence type="ECO:0000256" key="3">
    <source>
        <dbReference type="ARBA" id="ARBA00012515"/>
    </source>
</evidence>
<dbReference type="PIRSF" id="PIRSF001357">
    <property type="entry name" value="DeoC"/>
    <property type="match status" value="1"/>
</dbReference>
<keyword evidence="5" id="KW-0704">Schiff base</keyword>
<name>A0A940DJB4_9BACT</name>
<dbReference type="CDD" id="cd00959">
    <property type="entry name" value="DeoC"/>
    <property type="match status" value="1"/>
</dbReference>
<dbReference type="PANTHER" id="PTHR10889:SF3">
    <property type="entry name" value="DEOXYRIBOSE-PHOSPHATE ALDOLASE"/>
    <property type="match status" value="1"/>
</dbReference>
<organism evidence="8 9">
    <name type="scientific">Candidatus Aphodosoma intestinipullorum</name>
    <dbReference type="NCBI Taxonomy" id="2840674"/>
    <lineage>
        <taxon>Bacteria</taxon>
        <taxon>Pseudomonadati</taxon>
        <taxon>Bacteroidota</taxon>
        <taxon>Bacteroidia</taxon>
        <taxon>Bacteroidales</taxon>
        <taxon>Candidatus Aphodosoma</taxon>
    </lineage>
</organism>
<evidence type="ECO:0000256" key="6">
    <source>
        <dbReference type="ARBA" id="ARBA00048791"/>
    </source>
</evidence>
<evidence type="ECO:0000256" key="2">
    <source>
        <dbReference type="ARBA" id="ARBA00009473"/>
    </source>
</evidence>
<dbReference type="Gene3D" id="3.20.20.70">
    <property type="entry name" value="Aldolase class I"/>
    <property type="match status" value="1"/>
</dbReference>
<dbReference type="EC" id="4.1.2.4" evidence="3 7"/>
<evidence type="ECO:0000256" key="5">
    <source>
        <dbReference type="ARBA" id="ARBA00023270"/>
    </source>
</evidence>
<dbReference type="Pfam" id="PF01791">
    <property type="entry name" value="DeoC"/>
    <property type="match status" value="1"/>
</dbReference>
<dbReference type="InterPro" id="IPR013785">
    <property type="entry name" value="Aldolase_TIM"/>
</dbReference>
<comment type="catalytic activity">
    <reaction evidence="6">
        <text>2-deoxy-D-ribose 5-phosphate = D-glyceraldehyde 3-phosphate + acetaldehyde</text>
        <dbReference type="Rhea" id="RHEA:12821"/>
        <dbReference type="ChEBI" id="CHEBI:15343"/>
        <dbReference type="ChEBI" id="CHEBI:59776"/>
        <dbReference type="ChEBI" id="CHEBI:62877"/>
        <dbReference type="EC" id="4.1.2.4"/>
    </reaction>
</comment>
<dbReference type="SUPFAM" id="SSF51569">
    <property type="entry name" value="Aldolase"/>
    <property type="match status" value="1"/>
</dbReference>
<sequence length="293" mass="31894">MEKMRQIYAQYESAPDYEAVKAAVKDILDKDFDKNNTKETYRKCFSMIDLTSLNSTDTDDKIGGMMEKVNEFKENFPDMPNVAAVCVYPALVPTAKATLEAEGVKIASVAACFPSSQTFIEAKIAEVGLTVHEGADEIDVVISIGKFLSGFHTEVSDEIRELKEACHGAHLKVILETGALPSAEAVKQASILALVSGADFIKTSTGKLEPAATLEAAYVMCGTIKEYYEKTGIKAGFKPAGGIATTEEAVKFYTVAKAVLGEEWMNNGLFRFGASRLANNLLSSIYDKEIKYF</sequence>
<evidence type="ECO:0000313" key="9">
    <source>
        <dbReference type="Proteomes" id="UP000712007"/>
    </source>
</evidence>
<evidence type="ECO:0000256" key="1">
    <source>
        <dbReference type="ARBA" id="ARBA00004816"/>
    </source>
</evidence>
<protein>
    <recommendedName>
        <fullName evidence="3 7">Deoxyribose-phosphate aldolase</fullName>
        <ecNumber evidence="3 7">4.1.2.4</ecNumber>
    </recommendedName>
</protein>
<keyword evidence="4 8" id="KW-0456">Lyase</keyword>
<evidence type="ECO:0000313" key="8">
    <source>
        <dbReference type="EMBL" id="MBO8439720.1"/>
    </source>
</evidence>
<gene>
    <name evidence="8" type="primary">deoC</name>
    <name evidence="8" type="ORF">IAC51_03630</name>
</gene>
<dbReference type="InterPro" id="IPR011343">
    <property type="entry name" value="DeoC"/>
</dbReference>
<dbReference type="InterPro" id="IPR002915">
    <property type="entry name" value="DeoC/FbaB/LacD_aldolase"/>
</dbReference>
<dbReference type="PANTHER" id="PTHR10889">
    <property type="entry name" value="DEOXYRIBOSE-PHOSPHATE ALDOLASE"/>
    <property type="match status" value="1"/>
</dbReference>
<comment type="similarity">
    <text evidence="2">Belongs to the DeoC/FbaB aldolase family. DeoC type 2 subfamily.</text>
</comment>
<dbReference type="GO" id="GO:0004139">
    <property type="term" value="F:deoxyribose-phosphate aldolase activity"/>
    <property type="evidence" value="ECO:0007669"/>
    <property type="project" value="UniProtKB-UniRule"/>
</dbReference>
<reference evidence="8" key="2">
    <citation type="journal article" date="2021" name="PeerJ">
        <title>Extensive microbial diversity within the chicken gut microbiome revealed by metagenomics and culture.</title>
        <authorList>
            <person name="Gilroy R."/>
            <person name="Ravi A."/>
            <person name="Getino M."/>
            <person name="Pursley I."/>
            <person name="Horton D.L."/>
            <person name="Alikhan N.F."/>
            <person name="Baker D."/>
            <person name="Gharbi K."/>
            <person name="Hall N."/>
            <person name="Watson M."/>
            <person name="Adriaenssens E.M."/>
            <person name="Foster-Nyarko E."/>
            <person name="Jarju S."/>
            <person name="Secka A."/>
            <person name="Antonio M."/>
            <person name="Oren A."/>
            <person name="Chaudhuri R.R."/>
            <person name="La Ragione R."/>
            <person name="Hildebrand F."/>
            <person name="Pallen M.J."/>
        </authorList>
    </citation>
    <scope>NUCLEOTIDE SEQUENCE</scope>
    <source>
        <strain evidence="8">3924</strain>
    </source>
</reference>
<comment type="caution">
    <text evidence="8">The sequence shown here is derived from an EMBL/GenBank/DDBJ whole genome shotgun (WGS) entry which is preliminary data.</text>
</comment>
<dbReference type="SMART" id="SM01133">
    <property type="entry name" value="DeoC"/>
    <property type="match status" value="1"/>
</dbReference>
<dbReference type="EMBL" id="JADIMV010000059">
    <property type="protein sequence ID" value="MBO8439720.1"/>
    <property type="molecule type" value="Genomic_DNA"/>
</dbReference>
<comment type="pathway">
    <text evidence="1">Carbohydrate degradation; 2-deoxy-D-ribose 1-phosphate degradation; D-glyceraldehyde 3-phosphate and acetaldehyde from 2-deoxy-alpha-D-ribose 1-phosphate: step 2/2.</text>
</comment>
<dbReference type="Proteomes" id="UP000712007">
    <property type="component" value="Unassembled WGS sequence"/>
</dbReference>
<evidence type="ECO:0000256" key="4">
    <source>
        <dbReference type="ARBA" id="ARBA00023239"/>
    </source>
</evidence>